<accession>A0ABN7AF30</accession>
<name>A0ABN7AF30_9HEMI</name>
<protein>
    <recommendedName>
        <fullName evidence="3">Lipocalin/cytosolic fatty-acid binding domain-containing protein</fullName>
    </recommendedName>
</protein>
<keyword evidence="2" id="KW-1185">Reference proteome</keyword>
<proteinExistence type="predicted"/>
<dbReference type="SUPFAM" id="SSF50814">
    <property type="entry name" value="Lipocalins"/>
    <property type="match status" value="1"/>
</dbReference>
<gene>
    <name evidence="1" type="ORF">NTJ_03691</name>
</gene>
<evidence type="ECO:0008006" key="3">
    <source>
        <dbReference type="Google" id="ProtNLM"/>
    </source>
</evidence>
<reference evidence="1 2" key="1">
    <citation type="submission" date="2023-09" db="EMBL/GenBank/DDBJ databases">
        <title>Nesidiocoris tenuis whole genome shotgun sequence.</title>
        <authorList>
            <person name="Shibata T."/>
            <person name="Shimoda M."/>
            <person name="Kobayashi T."/>
            <person name="Uehara T."/>
        </authorList>
    </citation>
    <scope>NUCLEOTIDE SEQUENCE [LARGE SCALE GENOMIC DNA]</scope>
    <source>
        <strain evidence="1 2">Japan</strain>
    </source>
</reference>
<evidence type="ECO:0000313" key="1">
    <source>
        <dbReference type="EMBL" id="BES90882.1"/>
    </source>
</evidence>
<dbReference type="Proteomes" id="UP001307889">
    <property type="component" value="Chromosome 2"/>
</dbReference>
<dbReference type="InterPro" id="IPR012674">
    <property type="entry name" value="Calycin"/>
</dbReference>
<sequence>MSTRLAVTQKSFTFLKLLQTLLVSKMRASAVMILVVLVAMSSACDLGPNKAIQPTALLKTWYQQYSKGDPITAIFWKCAAEQIALNGDKSGLNHKSTSKFKWLPFITSSSSGSLESKGTYWEIENGSLFKSTSKAVILDQSETYLIIQTCPNGWFIKESVWIYGNSRNDFSADDKKLIAAALGKINLSMSDFRSVTQNGC</sequence>
<dbReference type="Gene3D" id="2.40.128.20">
    <property type="match status" value="1"/>
</dbReference>
<dbReference type="EMBL" id="AP028910">
    <property type="protein sequence ID" value="BES90882.1"/>
    <property type="molecule type" value="Genomic_DNA"/>
</dbReference>
<evidence type="ECO:0000313" key="2">
    <source>
        <dbReference type="Proteomes" id="UP001307889"/>
    </source>
</evidence>
<organism evidence="1 2">
    <name type="scientific">Nesidiocoris tenuis</name>
    <dbReference type="NCBI Taxonomy" id="355587"/>
    <lineage>
        <taxon>Eukaryota</taxon>
        <taxon>Metazoa</taxon>
        <taxon>Ecdysozoa</taxon>
        <taxon>Arthropoda</taxon>
        <taxon>Hexapoda</taxon>
        <taxon>Insecta</taxon>
        <taxon>Pterygota</taxon>
        <taxon>Neoptera</taxon>
        <taxon>Paraneoptera</taxon>
        <taxon>Hemiptera</taxon>
        <taxon>Heteroptera</taxon>
        <taxon>Panheteroptera</taxon>
        <taxon>Cimicomorpha</taxon>
        <taxon>Miridae</taxon>
        <taxon>Dicyphina</taxon>
        <taxon>Nesidiocoris</taxon>
    </lineage>
</organism>